<evidence type="ECO:0000313" key="2">
    <source>
        <dbReference type="EMBL" id="KAK3496953.1"/>
    </source>
</evidence>
<feature type="chain" id="PRO_5042545451" description="Secreted protein" evidence="1">
    <location>
        <begin position="19"/>
        <end position="98"/>
    </location>
</feature>
<evidence type="ECO:0008006" key="4">
    <source>
        <dbReference type="Google" id="ProtNLM"/>
    </source>
</evidence>
<gene>
    <name evidence="2" type="ORF">B0T23DRAFT_70476</name>
</gene>
<evidence type="ECO:0000313" key="3">
    <source>
        <dbReference type="Proteomes" id="UP001285908"/>
    </source>
</evidence>
<sequence>MLPSAFAFSLHFFSLTLRHSGSLHPPGSPHPLFFFFFHTLVPSTGHLDISRTQDLDESPRPSLSSLGHQVTCTKTLSTVKGVSGHLQRRISFSPRLPS</sequence>
<feature type="signal peptide" evidence="1">
    <location>
        <begin position="1"/>
        <end position="18"/>
    </location>
</feature>
<dbReference type="GeneID" id="87879291"/>
<reference evidence="2 3" key="1">
    <citation type="journal article" date="2023" name="Mol. Phylogenet. Evol.">
        <title>Genome-scale phylogeny and comparative genomics of the fungal order Sordariales.</title>
        <authorList>
            <person name="Hensen N."/>
            <person name="Bonometti L."/>
            <person name="Westerberg I."/>
            <person name="Brannstrom I.O."/>
            <person name="Guillou S."/>
            <person name="Cros-Aarteil S."/>
            <person name="Calhoun S."/>
            <person name="Haridas S."/>
            <person name="Kuo A."/>
            <person name="Mondo S."/>
            <person name="Pangilinan J."/>
            <person name="Riley R."/>
            <person name="LaButti K."/>
            <person name="Andreopoulos B."/>
            <person name="Lipzen A."/>
            <person name="Chen C."/>
            <person name="Yan M."/>
            <person name="Daum C."/>
            <person name="Ng V."/>
            <person name="Clum A."/>
            <person name="Steindorff A."/>
            <person name="Ohm R.A."/>
            <person name="Martin F."/>
            <person name="Silar P."/>
            <person name="Natvig D.O."/>
            <person name="Lalanne C."/>
            <person name="Gautier V."/>
            <person name="Ament-Velasquez S.L."/>
            <person name="Kruys A."/>
            <person name="Hutchinson M.I."/>
            <person name="Powell A.J."/>
            <person name="Barry K."/>
            <person name="Miller A.N."/>
            <person name="Grigoriev I.V."/>
            <person name="Debuchy R."/>
            <person name="Gladieux P."/>
            <person name="Hiltunen Thoren M."/>
            <person name="Johannesson H."/>
        </authorList>
    </citation>
    <scope>NUCLEOTIDE SEQUENCE [LARGE SCALE GENOMIC DNA]</scope>
    <source>
        <strain evidence="2 3">FGSC 10403</strain>
    </source>
</reference>
<dbReference type="AlphaFoldDB" id="A0AAJ0IC73"/>
<dbReference type="RefSeq" id="XP_062695217.1">
    <property type="nucleotide sequence ID" value="XM_062841669.1"/>
</dbReference>
<organism evidence="2 3">
    <name type="scientific">Neurospora hispaniola</name>
    <dbReference type="NCBI Taxonomy" id="588809"/>
    <lineage>
        <taxon>Eukaryota</taxon>
        <taxon>Fungi</taxon>
        <taxon>Dikarya</taxon>
        <taxon>Ascomycota</taxon>
        <taxon>Pezizomycotina</taxon>
        <taxon>Sordariomycetes</taxon>
        <taxon>Sordariomycetidae</taxon>
        <taxon>Sordariales</taxon>
        <taxon>Sordariaceae</taxon>
        <taxon>Neurospora</taxon>
    </lineage>
</organism>
<protein>
    <recommendedName>
        <fullName evidence="4">Secreted protein</fullName>
    </recommendedName>
</protein>
<comment type="caution">
    <text evidence="2">The sequence shown here is derived from an EMBL/GenBank/DDBJ whole genome shotgun (WGS) entry which is preliminary data.</text>
</comment>
<evidence type="ECO:0000256" key="1">
    <source>
        <dbReference type="SAM" id="SignalP"/>
    </source>
</evidence>
<keyword evidence="3" id="KW-1185">Reference proteome</keyword>
<proteinExistence type="predicted"/>
<keyword evidence="1" id="KW-0732">Signal</keyword>
<dbReference type="Proteomes" id="UP001285908">
    <property type="component" value="Unassembled WGS sequence"/>
</dbReference>
<name>A0AAJ0IC73_9PEZI</name>
<accession>A0AAJ0IC73</accession>
<dbReference type="EMBL" id="JAULSX010000002">
    <property type="protein sequence ID" value="KAK3496953.1"/>
    <property type="molecule type" value="Genomic_DNA"/>
</dbReference>